<protein>
    <recommendedName>
        <fullName evidence="3">Molecular chaperone DnaK (HSP70)</fullName>
    </recommendedName>
</protein>
<accession>A0A1N6YJC2</accession>
<proteinExistence type="predicted"/>
<evidence type="ECO:0000313" key="1">
    <source>
        <dbReference type="EMBL" id="SIR14683.1"/>
    </source>
</evidence>
<dbReference type="RefSeq" id="WP_076549777.1">
    <property type="nucleotide sequence ID" value="NZ_FTMA01000007.1"/>
</dbReference>
<organism evidence="1 2">
    <name type="scientific">Maribacter ulvicola</name>
    <dbReference type="NCBI Taxonomy" id="228959"/>
    <lineage>
        <taxon>Bacteria</taxon>
        <taxon>Pseudomonadati</taxon>
        <taxon>Bacteroidota</taxon>
        <taxon>Flavobacteriia</taxon>
        <taxon>Flavobacteriales</taxon>
        <taxon>Flavobacteriaceae</taxon>
        <taxon>Maribacter</taxon>
    </lineage>
</organism>
<dbReference type="STRING" id="228959.SAMN05421797_10716"/>
<dbReference type="InterPro" id="IPR043129">
    <property type="entry name" value="ATPase_NBD"/>
</dbReference>
<name>A0A1N6YJC2_9FLAO</name>
<gene>
    <name evidence="1" type="ORF">SAMN05421797_10716</name>
</gene>
<dbReference type="AlphaFoldDB" id="A0A1N6YJC2"/>
<dbReference type="EMBL" id="FTMA01000007">
    <property type="protein sequence ID" value="SIR14683.1"/>
    <property type="molecule type" value="Genomic_DNA"/>
</dbReference>
<evidence type="ECO:0008006" key="3">
    <source>
        <dbReference type="Google" id="ProtNLM"/>
    </source>
</evidence>
<dbReference type="Gene3D" id="3.30.420.40">
    <property type="match status" value="1"/>
</dbReference>
<keyword evidence="2" id="KW-1185">Reference proteome</keyword>
<reference evidence="2" key="1">
    <citation type="submission" date="2017-01" db="EMBL/GenBank/DDBJ databases">
        <authorList>
            <person name="Varghese N."/>
            <person name="Submissions S."/>
        </authorList>
    </citation>
    <scope>NUCLEOTIDE SEQUENCE [LARGE SCALE GENOMIC DNA]</scope>
    <source>
        <strain evidence="2">DSM 15366</strain>
    </source>
</reference>
<dbReference type="OrthoDB" id="1028138at2"/>
<evidence type="ECO:0000313" key="2">
    <source>
        <dbReference type="Proteomes" id="UP000186953"/>
    </source>
</evidence>
<dbReference type="SUPFAM" id="SSF53067">
    <property type="entry name" value="Actin-like ATPase domain"/>
    <property type="match status" value="1"/>
</dbReference>
<dbReference type="Proteomes" id="UP000186953">
    <property type="component" value="Unassembled WGS sequence"/>
</dbReference>
<sequence>MFANLVKENFSYIRLKHGFANGLLIPKFNNKVSNGTSQFSFAIDFGTTNTHIEYKVNDGIPKPFEIVKNEPYHCGRLIKDSDYDEAYLKLSKDDVLPEEIAANKEFELPQRTAISYHGKTDFNRTVFSMGNINIPFKYERYSFALNTEVKTNLKWNTEHNSAAIIEGFFEQLIKMIRNTVLVNNGNVDKTKIIWSYPASMSGFQLSLLEEKWENTIHKYFGKEVSIQKVCESLTPFYYYTGALGVPSFKPVVSIDIGGGTSDVAIYQNNSPILFSSYRFAGDAIFGDNYKRNININGFVNKYFTKIQSILESNKQAGLKNILDEIKARNNSNDIVNAFFSLENNRQLLDKNITINFLDQLKGDTELKIIFLLFYTSQIYHVAQLLKSKDIAIPHTFIFSGTASKLLSVVDSSSNKKNLQKIISLVLNEVFDSNETYAIKLELPENPKELASKGSLYFEADTEIELRDIKEVLISEDVLFEREKGHTYDKVEKLETKALETYKNFLDFFFSMNSKIPFRDTFGIEKDAMEFSKSFLYEKAEDNLKMGIQTKIQELQGQSDEEIGETLFFYPLVGSLGSLAFELVNRE</sequence>